<evidence type="ECO:0000256" key="2">
    <source>
        <dbReference type="ARBA" id="ARBA00022630"/>
    </source>
</evidence>
<dbReference type="AlphaFoldDB" id="A0A4V6N632"/>
<keyword evidence="5 7" id="KW-0560">Oxidoreductase</keyword>
<dbReference type="GO" id="GO:0010181">
    <property type="term" value="F:FMN binding"/>
    <property type="evidence" value="ECO:0007669"/>
    <property type="project" value="InterPro"/>
</dbReference>
<dbReference type="GO" id="GO:0003959">
    <property type="term" value="F:NADPH dehydrogenase activity"/>
    <property type="evidence" value="ECO:0007669"/>
    <property type="project" value="UniProtKB-EC"/>
</dbReference>
<dbReference type="InterPro" id="IPR013785">
    <property type="entry name" value="Aldolase_TIM"/>
</dbReference>
<reference evidence="7 8" key="1">
    <citation type="submission" date="2019-02" db="EMBL/GenBank/DDBJ databases">
        <title>Pedobacter sp. RP-1-14 sp. nov., isolated from Arctic soil.</title>
        <authorList>
            <person name="Dahal R.H."/>
        </authorList>
    </citation>
    <scope>NUCLEOTIDE SEQUENCE [LARGE SCALE GENOMIC DNA]</scope>
    <source>
        <strain evidence="7 8">RP-1-14</strain>
    </source>
</reference>
<evidence type="ECO:0000313" key="8">
    <source>
        <dbReference type="Proteomes" id="UP000293347"/>
    </source>
</evidence>
<dbReference type="SUPFAM" id="SSF51395">
    <property type="entry name" value="FMN-linked oxidoreductases"/>
    <property type="match status" value="1"/>
</dbReference>
<evidence type="ECO:0000256" key="1">
    <source>
        <dbReference type="ARBA" id="ARBA00001917"/>
    </source>
</evidence>
<evidence type="ECO:0000256" key="4">
    <source>
        <dbReference type="ARBA" id="ARBA00022857"/>
    </source>
</evidence>
<dbReference type="Gene3D" id="3.20.20.70">
    <property type="entry name" value="Aldolase class I"/>
    <property type="match status" value="1"/>
</dbReference>
<proteinExistence type="predicted"/>
<dbReference type="PANTHER" id="PTHR43303:SF4">
    <property type="entry name" value="NADPH DEHYDROGENASE C23G7.10C-RELATED"/>
    <property type="match status" value="1"/>
</dbReference>
<comment type="cofactor">
    <cofactor evidence="1">
        <name>FMN</name>
        <dbReference type="ChEBI" id="CHEBI:58210"/>
    </cofactor>
</comment>
<evidence type="ECO:0000256" key="5">
    <source>
        <dbReference type="ARBA" id="ARBA00023002"/>
    </source>
</evidence>
<comment type="caution">
    <text evidence="7">The sequence shown here is derived from an EMBL/GenBank/DDBJ whole genome shotgun (WGS) entry which is preliminary data.</text>
</comment>
<dbReference type="InterPro" id="IPR044152">
    <property type="entry name" value="YqjM-like"/>
</dbReference>
<evidence type="ECO:0000256" key="3">
    <source>
        <dbReference type="ARBA" id="ARBA00022643"/>
    </source>
</evidence>
<organism evidence="7 8">
    <name type="scientific">Pedobacter psychroterrae</name>
    <dbReference type="NCBI Taxonomy" id="2530453"/>
    <lineage>
        <taxon>Bacteria</taxon>
        <taxon>Pseudomonadati</taxon>
        <taxon>Bacteroidota</taxon>
        <taxon>Sphingobacteriia</taxon>
        <taxon>Sphingobacteriales</taxon>
        <taxon>Sphingobacteriaceae</taxon>
        <taxon>Pedobacter</taxon>
    </lineage>
</organism>
<dbReference type="Proteomes" id="UP000293347">
    <property type="component" value="Unassembled WGS sequence"/>
</dbReference>
<accession>A0A4V6N632</accession>
<dbReference type="Pfam" id="PF00724">
    <property type="entry name" value="Oxidored_FMN"/>
    <property type="match status" value="1"/>
</dbReference>
<keyword evidence="2" id="KW-0285">Flavoprotein</keyword>
<dbReference type="OrthoDB" id="9772736at2"/>
<name>A0A4V6N632_9SPHI</name>
<dbReference type="RefSeq" id="WP_131593127.1">
    <property type="nucleotide sequence ID" value="NZ_SJSL01000001.1"/>
</dbReference>
<dbReference type="NCBIfam" id="NF010047">
    <property type="entry name" value="PRK13523.1"/>
    <property type="match status" value="1"/>
</dbReference>
<gene>
    <name evidence="7" type="primary">namA</name>
    <name evidence="7" type="ORF">EZ437_03070</name>
</gene>
<protein>
    <submittedName>
        <fullName evidence="7">NADPH dehydrogenase NamA</fullName>
        <ecNumber evidence="7">1.6.99.1</ecNumber>
    </submittedName>
</protein>
<feature type="domain" description="NADH:flavin oxidoreductase/NADH oxidase N-terminal" evidence="6">
    <location>
        <begin position="4"/>
        <end position="339"/>
    </location>
</feature>
<evidence type="ECO:0000259" key="6">
    <source>
        <dbReference type="Pfam" id="PF00724"/>
    </source>
</evidence>
<sequence>MSLLFSPLSIKNVTFRNRIVVSPMCQYSSEEGFASDWHLVHLGSRAVGGAGLIILEASAISPEGRISADDLGIWSNDHIPMLSRITGFLHEHGAIAGIQLAHAGRKASTLSPWKGGKQVTEANGGWKTLGPSAIPFYQGDDAPFALTDDGIEKVKADFKAAAQRALAAGFKVIEIHAAHGYLLHQFLSPLSNKRTDQYGGSFENRTRLLLEVIAEVQKEWPEENPLFVRLSATDWAEGGWTAEESIILAGILKTLGVDLIDCSSGGLAAHQQIPLFPGYQVEFAEAIKQQTGIRTSAVGLITEAAQAEEILKEQKADLVFFARQSLRDPYFPLHAATELGEDVRWPAQYDRAAKPRIK</sequence>
<keyword evidence="4" id="KW-0521">NADP</keyword>
<dbReference type="EC" id="1.6.99.1" evidence="7"/>
<dbReference type="GO" id="GO:0050661">
    <property type="term" value="F:NADP binding"/>
    <property type="evidence" value="ECO:0007669"/>
    <property type="project" value="InterPro"/>
</dbReference>
<dbReference type="EMBL" id="SJSL01000001">
    <property type="protein sequence ID" value="TCD02977.1"/>
    <property type="molecule type" value="Genomic_DNA"/>
</dbReference>
<keyword evidence="8" id="KW-1185">Reference proteome</keyword>
<dbReference type="InterPro" id="IPR001155">
    <property type="entry name" value="OxRdtase_FMN_N"/>
</dbReference>
<dbReference type="CDD" id="cd02932">
    <property type="entry name" value="OYE_YqiM_FMN"/>
    <property type="match status" value="1"/>
</dbReference>
<evidence type="ECO:0000313" key="7">
    <source>
        <dbReference type="EMBL" id="TCD02977.1"/>
    </source>
</evidence>
<keyword evidence="3" id="KW-0288">FMN</keyword>
<dbReference type="PANTHER" id="PTHR43303">
    <property type="entry name" value="NADPH DEHYDROGENASE C23G7.10C-RELATED"/>
    <property type="match status" value="1"/>
</dbReference>